<proteinExistence type="predicted"/>
<evidence type="ECO:0000259" key="2">
    <source>
        <dbReference type="Pfam" id="PF02371"/>
    </source>
</evidence>
<dbReference type="InterPro" id="IPR003346">
    <property type="entry name" value="Transposase_20"/>
</dbReference>
<comment type="caution">
    <text evidence="3">The sequence shown here is derived from an EMBL/GenBank/DDBJ whole genome shotgun (WGS) entry which is preliminary data.</text>
</comment>
<dbReference type="AlphaFoldDB" id="A0A4R2BB93"/>
<dbReference type="GO" id="GO:0004803">
    <property type="term" value="F:transposase activity"/>
    <property type="evidence" value="ECO:0007669"/>
    <property type="project" value="InterPro"/>
</dbReference>
<dbReference type="RefSeq" id="WP_132079788.1">
    <property type="nucleotide sequence ID" value="NZ_SLVU01000023.1"/>
</dbReference>
<dbReference type="InterPro" id="IPR047650">
    <property type="entry name" value="Transpos_IS110"/>
</dbReference>
<feature type="domain" description="Transposase IS110-like N-terminal" evidence="1">
    <location>
        <begin position="7"/>
        <end position="147"/>
    </location>
</feature>
<reference evidence="3 4" key="1">
    <citation type="submission" date="2019-03" db="EMBL/GenBank/DDBJ databases">
        <title>Genomic Encyclopedia of Type Strains, Phase IV (KMG-V): Genome sequencing to study the core and pangenomes of soil and plant-associated prokaryotes.</title>
        <authorList>
            <person name="Whitman W."/>
        </authorList>
    </citation>
    <scope>NUCLEOTIDE SEQUENCE [LARGE SCALE GENOMIC DNA]</scope>
    <source>
        <strain evidence="3 4">23C40</strain>
    </source>
</reference>
<name>A0A4R2BB93_9HYPH</name>
<dbReference type="Pfam" id="PF02371">
    <property type="entry name" value="Transposase_20"/>
    <property type="match status" value="1"/>
</dbReference>
<organism evidence="3 4">
    <name type="scientific">Sinorhizobium americanum</name>
    <dbReference type="NCBI Taxonomy" id="194963"/>
    <lineage>
        <taxon>Bacteria</taxon>
        <taxon>Pseudomonadati</taxon>
        <taxon>Pseudomonadota</taxon>
        <taxon>Alphaproteobacteria</taxon>
        <taxon>Hyphomicrobiales</taxon>
        <taxon>Rhizobiaceae</taxon>
        <taxon>Sinorhizobium/Ensifer group</taxon>
        <taxon>Sinorhizobium</taxon>
    </lineage>
</organism>
<dbReference type="Proteomes" id="UP000295043">
    <property type="component" value="Unassembled WGS sequence"/>
</dbReference>
<evidence type="ECO:0000313" key="3">
    <source>
        <dbReference type="EMBL" id="TCN22799.1"/>
    </source>
</evidence>
<dbReference type="NCBIfam" id="NF033542">
    <property type="entry name" value="transpos_IS110"/>
    <property type="match status" value="1"/>
</dbReference>
<dbReference type="GO" id="GO:0003677">
    <property type="term" value="F:DNA binding"/>
    <property type="evidence" value="ECO:0007669"/>
    <property type="project" value="InterPro"/>
</dbReference>
<evidence type="ECO:0000313" key="4">
    <source>
        <dbReference type="Proteomes" id="UP000295043"/>
    </source>
</evidence>
<feature type="domain" description="Transposase IS116/IS110/IS902 C-terminal" evidence="2">
    <location>
        <begin position="208"/>
        <end position="285"/>
    </location>
</feature>
<dbReference type="Pfam" id="PF01548">
    <property type="entry name" value="DEDD_Tnp_IS110"/>
    <property type="match status" value="1"/>
</dbReference>
<dbReference type="PANTHER" id="PTHR33055">
    <property type="entry name" value="TRANSPOSASE FOR INSERTION SEQUENCE ELEMENT IS1111A"/>
    <property type="match status" value="1"/>
</dbReference>
<dbReference type="GO" id="GO:0006313">
    <property type="term" value="P:DNA transposition"/>
    <property type="evidence" value="ECO:0007669"/>
    <property type="project" value="InterPro"/>
</dbReference>
<dbReference type="EMBL" id="SLVU01000023">
    <property type="protein sequence ID" value="TCN22799.1"/>
    <property type="molecule type" value="Genomic_DNA"/>
</dbReference>
<sequence length="336" mass="37876">MSELATVGIDLAKSVFQIHGVDDHGRVLVRRQLRRSQLLAFFLKRPRCLIGMEACAGAHDWGRRLQEMGHDVRLMPPSYVKPYVKRGKTDAADAAAICEAVTRPSMRFVAIKSEACSSVMVLHRTRDFLVRQRTQIGNAIRAHMTEFGIIVAKGAQNVERLREQLDRLPEAARMPVSLLFDQLAETDKRIERLTHEIEETFQDSETSQRLATIPGVGMLSATIIAATTPDVDNFDCARDYAAWLGLTPKPHSTGGKQKVGRISKMGNRYIRRLLYLGAMAQIMLRCRLKREPGSDWLSRMLIRKKTKIVAIALAHRMARMIFAVLRDGSRYEPQAA</sequence>
<dbReference type="PANTHER" id="PTHR33055:SF3">
    <property type="entry name" value="PUTATIVE TRANSPOSASE FOR IS117-RELATED"/>
    <property type="match status" value="1"/>
</dbReference>
<gene>
    <name evidence="3" type="ORF">EV184_12344</name>
</gene>
<evidence type="ECO:0000259" key="1">
    <source>
        <dbReference type="Pfam" id="PF01548"/>
    </source>
</evidence>
<dbReference type="InterPro" id="IPR002525">
    <property type="entry name" value="Transp_IS110-like_N"/>
</dbReference>
<protein>
    <submittedName>
        <fullName evidence="3">Transposase</fullName>
    </submittedName>
</protein>
<accession>A0A4R2BB93</accession>